<organism evidence="1">
    <name type="scientific">viral metagenome</name>
    <dbReference type="NCBI Taxonomy" id="1070528"/>
    <lineage>
        <taxon>unclassified sequences</taxon>
        <taxon>metagenomes</taxon>
        <taxon>organismal metagenomes</taxon>
    </lineage>
</organism>
<accession>A0A6C0DHV5</accession>
<reference evidence="1" key="1">
    <citation type="journal article" date="2020" name="Nature">
        <title>Giant virus diversity and host interactions through global metagenomics.</title>
        <authorList>
            <person name="Schulz F."/>
            <person name="Roux S."/>
            <person name="Paez-Espino D."/>
            <person name="Jungbluth S."/>
            <person name="Walsh D.A."/>
            <person name="Denef V.J."/>
            <person name="McMahon K.D."/>
            <person name="Konstantinidis K.T."/>
            <person name="Eloe-Fadrosh E.A."/>
            <person name="Kyrpides N.C."/>
            <person name="Woyke T."/>
        </authorList>
    </citation>
    <scope>NUCLEOTIDE SEQUENCE</scope>
    <source>
        <strain evidence="1">GVMAG-M-3300023174-176</strain>
    </source>
</reference>
<proteinExistence type="predicted"/>
<evidence type="ECO:0000313" key="1">
    <source>
        <dbReference type="EMBL" id="QHT15824.1"/>
    </source>
</evidence>
<name>A0A6C0DHV5_9ZZZZ</name>
<sequence>MDSIRCQPVVELITGPVQVIQGTGNLASGITDQAQICVQEAYVQGLVTDLSNANFYQQNRGGTSCNSPIIPVYMGGVNSGALLTKQIQQSQATDFQRNLTAYKRKPIPGSLQMYQKQAGKAAQSHETRGVDWPPIRFQQYLPYIPPPPPAPIIYNAGQPIPPLGPCTNVIGFDVSVAIRPSGTILTPEQYSAYINSIDQSQSNNPQYCLNLNNNN</sequence>
<protein>
    <submittedName>
        <fullName evidence="1">Uncharacterized protein</fullName>
    </submittedName>
</protein>
<dbReference type="EMBL" id="MN739613">
    <property type="protein sequence ID" value="QHT15824.1"/>
    <property type="molecule type" value="Genomic_DNA"/>
</dbReference>
<dbReference type="AlphaFoldDB" id="A0A6C0DHV5"/>